<evidence type="ECO:0000313" key="2">
    <source>
        <dbReference type="Proteomes" id="UP001597171"/>
    </source>
</evidence>
<feature type="non-terminal residue" evidence="1">
    <location>
        <position position="94"/>
    </location>
</feature>
<evidence type="ECO:0000313" key="1">
    <source>
        <dbReference type="EMBL" id="MFD1333909.1"/>
    </source>
</evidence>
<accession>A0ABW3ZCV9</accession>
<organism evidence="1 2">
    <name type="scientific">Methylopila musalis</name>
    <dbReference type="NCBI Taxonomy" id="1134781"/>
    <lineage>
        <taxon>Bacteria</taxon>
        <taxon>Pseudomonadati</taxon>
        <taxon>Pseudomonadota</taxon>
        <taxon>Alphaproteobacteria</taxon>
        <taxon>Hyphomicrobiales</taxon>
        <taxon>Methylopilaceae</taxon>
        <taxon>Methylopila</taxon>
    </lineage>
</organism>
<reference evidence="2" key="1">
    <citation type="journal article" date="2019" name="Int. J. Syst. Evol. Microbiol.">
        <title>The Global Catalogue of Microorganisms (GCM) 10K type strain sequencing project: providing services to taxonomists for standard genome sequencing and annotation.</title>
        <authorList>
            <consortium name="The Broad Institute Genomics Platform"/>
            <consortium name="The Broad Institute Genome Sequencing Center for Infectious Disease"/>
            <person name="Wu L."/>
            <person name="Ma J."/>
        </authorList>
    </citation>
    <scope>NUCLEOTIDE SEQUENCE [LARGE SCALE GENOMIC DNA]</scope>
    <source>
        <strain evidence="2">CCUG 61696</strain>
    </source>
</reference>
<dbReference type="Proteomes" id="UP001597171">
    <property type="component" value="Unassembled WGS sequence"/>
</dbReference>
<dbReference type="RefSeq" id="WP_378777805.1">
    <property type="nucleotide sequence ID" value="NZ_JBHTMX010000413.1"/>
</dbReference>
<protein>
    <submittedName>
        <fullName evidence="1">C-type cytochrome biogenesis protein CcmI</fullName>
    </submittedName>
</protein>
<comment type="caution">
    <text evidence="1">The sequence shown here is derived from an EMBL/GenBank/DDBJ whole genome shotgun (WGS) entry which is preliminary data.</text>
</comment>
<keyword evidence="2" id="KW-1185">Reference proteome</keyword>
<sequence length="94" mass="10087">MVLWLILAAMTAAAALVALLPLSRRRVGDRADGDAAVYRDQIAEIERDKARGLIGGKEAEAARAEVARRLFAATEAEAAARGRVTSEAATLRRR</sequence>
<proteinExistence type="predicted"/>
<dbReference type="InterPro" id="IPR017560">
    <property type="entry name" value="Cyt_c_biogenesis_CcmI"/>
</dbReference>
<dbReference type="NCBIfam" id="TIGR03142">
    <property type="entry name" value="cytochro_ccmI"/>
    <property type="match status" value="1"/>
</dbReference>
<dbReference type="EMBL" id="JBHTMX010000413">
    <property type="protein sequence ID" value="MFD1333909.1"/>
    <property type="molecule type" value="Genomic_DNA"/>
</dbReference>
<gene>
    <name evidence="1" type="primary">ccmI</name>
    <name evidence="1" type="ORF">ACFQ4O_18030</name>
</gene>
<name>A0ABW3ZCV9_9HYPH</name>